<keyword evidence="3" id="KW-0677">Repeat</keyword>
<dbReference type="SFLD" id="SFLDG01016">
    <property type="entry name" value="Prenyltransferase_Like_2"/>
    <property type="match status" value="1"/>
</dbReference>
<comment type="caution">
    <text evidence="7">The sequence shown here is derived from an EMBL/GenBank/DDBJ whole genome shotgun (WGS) entry which is preliminary data.</text>
</comment>
<comment type="similarity">
    <text evidence="2">Belongs to the terpene cyclase/mutase family.</text>
</comment>
<dbReference type="RefSeq" id="WP_132748215.1">
    <property type="nucleotide sequence ID" value="NZ_SLXK01000058.1"/>
</dbReference>
<dbReference type="InterPro" id="IPR008930">
    <property type="entry name" value="Terpenoid_cyclase/PrenylTrfase"/>
</dbReference>
<dbReference type="UniPathway" id="UPA00337"/>
<gene>
    <name evidence="7" type="ORF">EV207_1583</name>
</gene>
<dbReference type="PANTHER" id="PTHR11764">
    <property type="entry name" value="TERPENE CYCLASE/MUTASE FAMILY MEMBER"/>
    <property type="match status" value="1"/>
</dbReference>
<dbReference type="InterPro" id="IPR018333">
    <property type="entry name" value="Squalene_cyclase"/>
</dbReference>
<keyword evidence="8" id="KW-1185">Reference proteome</keyword>
<proteinExistence type="inferred from homology"/>
<evidence type="ECO:0000259" key="6">
    <source>
        <dbReference type="Pfam" id="PF13249"/>
    </source>
</evidence>
<dbReference type="Proteomes" id="UP000295416">
    <property type="component" value="Unassembled WGS sequence"/>
</dbReference>
<evidence type="ECO:0000313" key="7">
    <source>
        <dbReference type="EMBL" id="TCP19745.1"/>
    </source>
</evidence>
<evidence type="ECO:0000256" key="3">
    <source>
        <dbReference type="ARBA" id="ARBA00022737"/>
    </source>
</evidence>
<accession>A0A4R2NF56</accession>
<dbReference type="NCBIfam" id="TIGR01787">
    <property type="entry name" value="squalene_cyclas"/>
    <property type="match status" value="1"/>
</dbReference>
<dbReference type="Pfam" id="PF13243">
    <property type="entry name" value="SQHop_cyclase_C"/>
    <property type="match status" value="1"/>
</dbReference>
<name>A0A4R2NF56_9BACL</name>
<dbReference type="PANTHER" id="PTHR11764:SF20">
    <property type="entry name" value="LANOSTEROL SYNTHASE"/>
    <property type="match status" value="1"/>
</dbReference>
<sequence length="629" mass="70827">MVQSSRLEKVIQDRCDNLLQMQHSDGSWRFCFEGSTITDAYMIILVRVLDIQNETLVKGLVHRLVTKQQANGAWKVFPDEAKGNLSATIENYAALLYSGYKNAADPMMKKAAAFVRARGGLKKAGLLTKAFLAMNGQYPWPRLPFDPAIFVLFPSYFPVNFYDFSSYARAHFAPVLLANQTRFSIKKNATPNLDALYTRDQAYGDDYWPELTFLSSDLRSIYSTIKETLMTLKNLPQQLQNKSTQWLEQYLLSHIEPNGTLLSYASSTFFMIYALLSIGYGKDSSVIQQAIKGLLSNVFYRDKTLHVQNSPSPVWDTALITDTLIQAGVSKNNEQIRSAADYLLNKQQEKFGDWAFHNPNVKPGGWGFSASDRIHPDIDDTHAALAVIGKYKEEPNFGASYKRGMTWLLSMQNKDGGWPAFEKGTDNLLLAMLPIKNIRNAAIDPSTPDLTGRTLEFLGNIDGQSYKKISFRDAVRWLKHHQEDDGSWYGRWGVCYIYGTWAALTGLRATGVPVNNYMAEKGVRFLQDIQHDDDGWGESCYSDTLRSYVPLKYSTAVQTAWAVDALVSCADQPTDSIQRGIDYLLNDENYKGLSGSYPVGAGLPGSFYIKYHSYPYIWPLLTLAHYKGV</sequence>
<dbReference type="Pfam" id="PF13249">
    <property type="entry name" value="SQHop_cyclase_N"/>
    <property type="match status" value="1"/>
</dbReference>
<evidence type="ECO:0000259" key="5">
    <source>
        <dbReference type="Pfam" id="PF13243"/>
    </source>
</evidence>
<keyword evidence="4" id="KW-0413">Isomerase</keyword>
<evidence type="ECO:0000256" key="1">
    <source>
        <dbReference type="ARBA" id="ARBA00004999"/>
    </source>
</evidence>
<evidence type="ECO:0000313" key="8">
    <source>
        <dbReference type="Proteomes" id="UP000295416"/>
    </source>
</evidence>
<dbReference type="InterPro" id="IPR032696">
    <property type="entry name" value="SQ_cyclase_C"/>
</dbReference>
<dbReference type="PROSITE" id="PS01074">
    <property type="entry name" value="TERPENE_SYNTHASES"/>
    <property type="match status" value="1"/>
</dbReference>
<evidence type="ECO:0000256" key="2">
    <source>
        <dbReference type="ARBA" id="ARBA00009755"/>
    </source>
</evidence>
<dbReference type="EMBL" id="SLXK01000058">
    <property type="protein sequence ID" value="TCP19745.1"/>
    <property type="molecule type" value="Genomic_DNA"/>
</dbReference>
<dbReference type="GO" id="GO:0016866">
    <property type="term" value="F:intramolecular transferase activity"/>
    <property type="evidence" value="ECO:0007669"/>
    <property type="project" value="InterPro"/>
</dbReference>
<dbReference type="GO" id="GO:0005811">
    <property type="term" value="C:lipid droplet"/>
    <property type="evidence" value="ECO:0007669"/>
    <property type="project" value="InterPro"/>
</dbReference>
<dbReference type="InterPro" id="IPR002365">
    <property type="entry name" value="Terpene_synthase_CS"/>
</dbReference>
<dbReference type="InterPro" id="IPR032697">
    <property type="entry name" value="SQ_cyclase_N"/>
</dbReference>
<dbReference type="AlphaFoldDB" id="A0A4R2NF56"/>
<dbReference type="Gene3D" id="1.50.10.20">
    <property type="match status" value="2"/>
</dbReference>
<feature type="domain" description="Squalene cyclase N-terminal" evidence="6">
    <location>
        <begin position="12"/>
        <end position="296"/>
    </location>
</feature>
<feature type="domain" description="Squalene cyclase C-terminal" evidence="5">
    <location>
        <begin position="312"/>
        <end position="627"/>
    </location>
</feature>
<reference evidence="7 8" key="1">
    <citation type="submission" date="2019-03" db="EMBL/GenBank/DDBJ databases">
        <title>Genomic Encyclopedia of Type Strains, Phase IV (KMG-IV): sequencing the most valuable type-strain genomes for metagenomic binning, comparative biology and taxonomic classification.</title>
        <authorList>
            <person name="Goeker M."/>
        </authorList>
    </citation>
    <scope>NUCLEOTIDE SEQUENCE [LARGE SCALE GENOMIC DNA]</scope>
    <source>
        <strain evidence="7 8">DSM 19377</strain>
    </source>
</reference>
<evidence type="ECO:0000256" key="4">
    <source>
        <dbReference type="ARBA" id="ARBA00023235"/>
    </source>
</evidence>
<protein>
    <submittedName>
        <fullName evidence="7">Sporulene cyclase</fullName>
    </submittedName>
</protein>
<dbReference type="SUPFAM" id="SSF48239">
    <property type="entry name" value="Terpenoid cyclases/Protein prenyltransferases"/>
    <property type="match status" value="2"/>
</dbReference>
<dbReference type="GO" id="GO:0016104">
    <property type="term" value="P:triterpenoid biosynthetic process"/>
    <property type="evidence" value="ECO:0007669"/>
    <property type="project" value="InterPro"/>
</dbReference>
<organism evidence="7 8">
    <name type="scientific">Scopulibacillus darangshiensis</name>
    <dbReference type="NCBI Taxonomy" id="442528"/>
    <lineage>
        <taxon>Bacteria</taxon>
        <taxon>Bacillati</taxon>
        <taxon>Bacillota</taxon>
        <taxon>Bacilli</taxon>
        <taxon>Bacillales</taxon>
        <taxon>Sporolactobacillaceae</taxon>
        <taxon>Scopulibacillus</taxon>
    </lineage>
</organism>
<dbReference type="OrthoDB" id="9758578at2"/>
<comment type="pathway">
    <text evidence="1">Secondary metabolite biosynthesis; hopanoid biosynthesis.</text>
</comment>